<name>A0A2D3V6U0_9PEZI</name>
<comment type="catalytic activity">
    <reaction evidence="13">
        <text>1D-myo-inositol 1,2,6-trisphosphate + H2O = 1D-myo-inositol 1,2-bisphosphate + phosphate</text>
        <dbReference type="Rhea" id="RHEA:77131"/>
        <dbReference type="ChEBI" id="CHEBI:15377"/>
        <dbReference type="ChEBI" id="CHEBI:43474"/>
        <dbReference type="ChEBI" id="CHEBI:195537"/>
        <dbReference type="ChEBI" id="CHEBI:195539"/>
    </reaction>
    <physiologicalReaction direction="left-to-right" evidence="13">
        <dbReference type="Rhea" id="RHEA:77132"/>
    </physiologicalReaction>
</comment>
<keyword evidence="20" id="KW-1133">Transmembrane helix</keyword>
<dbReference type="GeneID" id="35601436"/>
<protein>
    <recommendedName>
        <fullName evidence="16">Phytase A</fullName>
        <ecNumber evidence="4">3.1.3.8</ecNumber>
    </recommendedName>
    <alternativeName>
        <fullName evidence="17">Histidine acid phosphatase phyA</fullName>
    </alternativeName>
    <alternativeName>
        <fullName evidence="10">Myo-inositol hexakisphosphate phosphohydrolase A</fullName>
    </alternativeName>
    <alternativeName>
        <fullName evidence="9">Myo-inositol-hexaphosphate 3-phosphohydrolase A</fullName>
    </alternativeName>
</protein>
<dbReference type="OrthoDB" id="6509975at2759"/>
<feature type="disulfide bond" evidence="19">
    <location>
        <begin position="477"/>
        <end position="485"/>
    </location>
</feature>
<keyword evidence="7 19" id="KW-1015">Disulfide bond</keyword>
<comment type="similarity">
    <text evidence="2">Belongs to the histidine acid phosphatase family.</text>
</comment>
<feature type="disulfide bond" evidence="19">
    <location>
        <begin position="307"/>
        <end position="323"/>
    </location>
</feature>
<evidence type="ECO:0000256" key="15">
    <source>
        <dbReference type="ARBA" id="ARBA00043788"/>
    </source>
</evidence>
<dbReference type="Pfam" id="PF00328">
    <property type="entry name" value="His_Phos_2"/>
    <property type="match status" value="1"/>
</dbReference>
<sequence length="508" mass="56465">MEVHYSLPASRRRYKGGYERLHGSLAPTRERLLRRRSVHIAVMVLSLTAIAAFLVSGSLANISILNTPGSSCDSVQHGYQCQPEISHFWGQYSPFYSVDSAISSDVPPSCSITFAQILSRHGARDPTATKTKVYNATIQKVHANAKAYPDKYAFLADYQYSLGTDQLTLFGQQEMINSGAMYYERYEQLASHVTPFIRTASEARVVQSAQNWTQGFHKAKVDDKFNVSRDSAYPYPMVVISEADGSNNTLSHGLCTAFEDGPDSSIASKAQSTWAKVFIPPIQSRLNSDLQGANLTITETVYMMDMCPFNTVASRSGDISPFCALFSEEEWHQYSYYQTLNKYYGYGNGNPLGPTQGVGFTNELIARMTNQPVEDHTSTNHTLDDDPATFPLRRQLYADFSHDNDMTAIFSAVGLYEEEVPLSNTTLTEAPQANGYSATWTVPFAARAYFEKMECTGSKEELVRVIINDRVLPLTQCGGDRLGRCTLSRFVDSLSFAMGGGRWDQCFA</sequence>
<dbReference type="Proteomes" id="UP000225277">
    <property type="component" value="Unassembled WGS sequence"/>
</dbReference>
<evidence type="ECO:0000256" key="5">
    <source>
        <dbReference type="ARBA" id="ARBA00022525"/>
    </source>
</evidence>
<evidence type="ECO:0000256" key="19">
    <source>
        <dbReference type="PIRSR" id="PIRSR000894-2"/>
    </source>
</evidence>
<evidence type="ECO:0000256" key="18">
    <source>
        <dbReference type="PIRSR" id="PIRSR000894-1"/>
    </source>
</evidence>
<comment type="catalytic activity">
    <reaction evidence="15">
        <text>1D-myo-inositol hexakisphosphate + H2O = 1D-myo-inositol 1,2,4,5,6-pentakisphosphate + phosphate</text>
        <dbReference type="Rhea" id="RHEA:16989"/>
        <dbReference type="ChEBI" id="CHEBI:15377"/>
        <dbReference type="ChEBI" id="CHEBI:43474"/>
        <dbReference type="ChEBI" id="CHEBI:57798"/>
        <dbReference type="ChEBI" id="CHEBI:58130"/>
        <dbReference type="EC" id="3.1.3.8"/>
    </reaction>
    <physiologicalReaction direction="left-to-right" evidence="15">
        <dbReference type="Rhea" id="RHEA:16990"/>
    </physiologicalReaction>
</comment>
<dbReference type="PROSITE" id="PS00778">
    <property type="entry name" value="HIS_ACID_PHOSPHAT_2"/>
    <property type="match status" value="1"/>
</dbReference>
<evidence type="ECO:0000256" key="6">
    <source>
        <dbReference type="ARBA" id="ARBA00022801"/>
    </source>
</evidence>
<comment type="subunit">
    <text evidence="3">Monomer.</text>
</comment>
<evidence type="ECO:0000256" key="13">
    <source>
        <dbReference type="ARBA" id="ARBA00043721"/>
    </source>
</evidence>
<comment type="catalytic activity">
    <reaction evidence="14">
        <text>1D-myo-inositol 1,2,4,5,6-pentakisphosphate + H2O = 1D-myo-inositol 1,2,5,6-tetrakisphosphate + phosphate</text>
        <dbReference type="Rhea" id="RHEA:77115"/>
        <dbReference type="ChEBI" id="CHEBI:15377"/>
        <dbReference type="ChEBI" id="CHEBI:43474"/>
        <dbReference type="ChEBI" id="CHEBI:57798"/>
        <dbReference type="ChEBI" id="CHEBI:195535"/>
    </reaction>
    <physiologicalReaction direction="left-to-right" evidence="14">
        <dbReference type="Rhea" id="RHEA:77116"/>
    </physiologicalReaction>
</comment>
<keyword evidence="20" id="KW-0812">Transmembrane</keyword>
<reference evidence="21 22" key="1">
    <citation type="submission" date="2016-03" db="EMBL/GenBank/DDBJ databases">
        <authorList>
            <person name="Ploux O."/>
        </authorList>
    </citation>
    <scope>NUCLEOTIDE SEQUENCE [LARGE SCALE GENOMIC DNA]</scope>
    <source>
        <strain evidence="21 22">URUG2</strain>
    </source>
</reference>
<keyword evidence="5" id="KW-0964">Secreted</keyword>
<dbReference type="GO" id="GO:0016158">
    <property type="term" value="F:inositol hexakisphosphate 3-phosphatase activity"/>
    <property type="evidence" value="ECO:0007669"/>
    <property type="project" value="UniProtKB-EC"/>
</dbReference>
<evidence type="ECO:0000256" key="2">
    <source>
        <dbReference type="ARBA" id="ARBA00005375"/>
    </source>
</evidence>
<keyword evidence="22" id="KW-1185">Reference proteome</keyword>
<evidence type="ECO:0000256" key="14">
    <source>
        <dbReference type="ARBA" id="ARBA00043748"/>
    </source>
</evidence>
<dbReference type="GO" id="GO:0005576">
    <property type="term" value="C:extracellular region"/>
    <property type="evidence" value="ECO:0007669"/>
    <property type="project" value="UniProtKB-SubCell"/>
</dbReference>
<accession>A0A2D3V6U0</accession>
<feature type="disulfide bond" evidence="19">
    <location>
        <begin position="255"/>
        <end position="506"/>
    </location>
</feature>
<dbReference type="STRING" id="112498.A0A2D3V6U0"/>
<dbReference type="EMBL" id="FJUY01000009">
    <property type="protein sequence ID" value="CZT20437.1"/>
    <property type="molecule type" value="Genomic_DNA"/>
</dbReference>
<feature type="disulfide bond" evidence="19">
    <location>
        <begin position="72"/>
        <end position="81"/>
    </location>
</feature>
<dbReference type="AlphaFoldDB" id="A0A2D3V6U0"/>
<feature type="active site" description="Proton donor" evidence="18">
    <location>
        <position position="403"/>
    </location>
</feature>
<dbReference type="PANTHER" id="PTHR20963">
    <property type="entry name" value="MULTIPLE INOSITOL POLYPHOSPHATE PHOSPHATASE-RELATED"/>
    <property type="match status" value="1"/>
</dbReference>
<dbReference type="GO" id="GO:0003993">
    <property type="term" value="F:acid phosphatase activity"/>
    <property type="evidence" value="ECO:0007669"/>
    <property type="project" value="TreeGrafter"/>
</dbReference>
<evidence type="ECO:0000256" key="16">
    <source>
        <dbReference type="ARBA" id="ARBA00044106"/>
    </source>
</evidence>
<evidence type="ECO:0000256" key="9">
    <source>
        <dbReference type="ARBA" id="ARBA00041857"/>
    </source>
</evidence>
<keyword evidence="20" id="KW-0472">Membrane</keyword>
<feature type="disulfide bond" evidence="19">
    <location>
        <begin position="110"/>
        <end position="455"/>
    </location>
</feature>
<evidence type="ECO:0000256" key="8">
    <source>
        <dbReference type="ARBA" id="ARBA00023180"/>
    </source>
</evidence>
<dbReference type="PANTHER" id="PTHR20963:SF24">
    <property type="entry name" value="3-PHYTASE B"/>
    <property type="match status" value="1"/>
</dbReference>
<feature type="transmembrane region" description="Helical" evidence="20">
    <location>
        <begin position="38"/>
        <end position="60"/>
    </location>
</feature>
<comment type="subcellular location">
    <subcellularLocation>
        <location evidence="1">Secreted</location>
    </subcellularLocation>
</comment>
<evidence type="ECO:0000313" key="21">
    <source>
        <dbReference type="EMBL" id="CZT20437.1"/>
    </source>
</evidence>
<dbReference type="PIRSF" id="PIRSF000894">
    <property type="entry name" value="Acid_phosphatase"/>
    <property type="match status" value="1"/>
</dbReference>
<evidence type="ECO:0000313" key="22">
    <source>
        <dbReference type="Proteomes" id="UP000225277"/>
    </source>
</evidence>
<dbReference type="InterPro" id="IPR033379">
    <property type="entry name" value="Acid_Pase_AS"/>
</dbReference>
<dbReference type="InterPro" id="IPR000560">
    <property type="entry name" value="His_Pase_clade-2"/>
</dbReference>
<dbReference type="RefSeq" id="XP_023627326.1">
    <property type="nucleotide sequence ID" value="XM_023771558.1"/>
</dbReference>
<evidence type="ECO:0000256" key="20">
    <source>
        <dbReference type="SAM" id="Phobius"/>
    </source>
</evidence>
<dbReference type="InterPro" id="IPR016274">
    <property type="entry name" value="Histidine_acid_Pase_euk"/>
</dbReference>
<dbReference type="FunFam" id="3.40.50.1240:FF:000027">
    <property type="entry name" value="3-phytase A"/>
    <property type="match status" value="1"/>
</dbReference>
<evidence type="ECO:0000256" key="4">
    <source>
        <dbReference type="ARBA" id="ARBA00012632"/>
    </source>
</evidence>
<evidence type="ECO:0000256" key="12">
    <source>
        <dbReference type="ARBA" id="ARBA00043675"/>
    </source>
</evidence>
<evidence type="ECO:0000256" key="3">
    <source>
        <dbReference type="ARBA" id="ARBA00011245"/>
    </source>
</evidence>
<organism evidence="21 22">
    <name type="scientific">Ramularia collo-cygni</name>
    <dbReference type="NCBI Taxonomy" id="112498"/>
    <lineage>
        <taxon>Eukaryota</taxon>
        <taxon>Fungi</taxon>
        <taxon>Dikarya</taxon>
        <taxon>Ascomycota</taxon>
        <taxon>Pezizomycotina</taxon>
        <taxon>Dothideomycetes</taxon>
        <taxon>Dothideomycetidae</taxon>
        <taxon>Mycosphaerellales</taxon>
        <taxon>Mycosphaerellaceae</taxon>
        <taxon>Ramularia</taxon>
    </lineage>
</organism>
<evidence type="ECO:0000256" key="17">
    <source>
        <dbReference type="ARBA" id="ARBA00044262"/>
    </source>
</evidence>
<evidence type="ECO:0000256" key="11">
    <source>
        <dbReference type="ARBA" id="ARBA00043670"/>
    </source>
</evidence>
<proteinExistence type="inferred from homology"/>
<gene>
    <name evidence="21" type="ORF">RCC_06297</name>
</gene>
<evidence type="ECO:0000256" key="1">
    <source>
        <dbReference type="ARBA" id="ARBA00004613"/>
    </source>
</evidence>
<evidence type="ECO:0000256" key="10">
    <source>
        <dbReference type="ARBA" id="ARBA00042300"/>
    </source>
</evidence>
<keyword evidence="6" id="KW-0378">Hydrolase</keyword>
<feature type="active site" description="Nucleophile" evidence="18">
    <location>
        <position position="121"/>
    </location>
</feature>
<dbReference type="PROSITE" id="PS00616">
    <property type="entry name" value="HIS_ACID_PHOSPHAT_1"/>
    <property type="match status" value="1"/>
</dbReference>
<dbReference type="CDD" id="cd07061">
    <property type="entry name" value="HP_HAP_like"/>
    <property type="match status" value="1"/>
</dbReference>
<keyword evidence="8" id="KW-0325">Glycoprotein</keyword>
<comment type="catalytic activity">
    <reaction evidence="12">
        <text>1D-myo-inositol 1,2-bisphosphate + H2O = 1D-myo-inositol 2-phosphate + phosphate</text>
        <dbReference type="Rhea" id="RHEA:77135"/>
        <dbReference type="ChEBI" id="CHEBI:15377"/>
        <dbReference type="ChEBI" id="CHEBI:43474"/>
        <dbReference type="ChEBI" id="CHEBI:84142"/>
        <dbReference type="ChEBI" id="CHEBI:195539"/>
    </reaction>
    <physiologicalReaction direction="left-to-right" evidence="12">
        <dbReference type="Rhea" id="RHEA:77136"/>
    </physiologicalReaction>
</comment>
<comment type="catalytic activity">
    <reaction evidence="11">
        <text>1D-myo-inositol 1,2,5,6-tetrakisphosphate + H2O = 1D-myo-inositol 1,2,6-trisphosphate + phosphate</text>
        <dbReference type="Rhea" id="RHEA:77119"/>
        <dbReference type="ChEBI" id="CHEBI:15377"/>
        <dbReference type="ChEBI" id="CHEBI:43474"/>
        <dbReference type="ChEBI" id="CHEBI:195535"/>
        <dbReference type="ChEBI" id="CHEBI:195537"/>
    </reaction>
    <physiologicalReaction direction="left-to-right" evidence="11">
        <dbReference type="Rhea" id="RHEA:77120"/>
    </physiologicalReaction>
</comment>
<dbReference type="EC" id="3.1.3.8" evidence="4"/>
<dbReference type="InterPro" id="IPR029033">
    <property type="entry name" value="His_PPase_superfam"/>
</dbReference>
<evidence type="ECO:0000256" key="7">
    <source>
        <dbReference type="ARBA" id="ARBA00023157"/>
    </source>
</evidence>
<dbReference type="Gene3D" id="3.40.50.1240">
    <property type="entry name" value="Phosphoglycerate mutase-like"/>
    <property type="match status" value="1"/>
</dbReference>
<dbReference type="SUPFAM" id="SSF53254">
    <property type="entry name" value="Phosphoglycerate mutase-like"/>
    <property type="match status" value="1"/>
</dbReference>